<gene>
    <name evidence="2" type="ORF">SLS62_011285</name>
</gene>
<organism evidence="2 3">
    <name type="scientific">Diatrype stigma</name>
    <dbReference type="NCBI Taxonomy" id="117547"/>
    <lineage>
        <taxon>Eukaryota</taxon>
        <taxon>Fungi</taxon>
        <taxon>Dikarya</taxon>
        <taxon>Ascomycota</taxon>
        <taxon>Pezizomycotina</taxon>
        <taxon>Sordariomycetes</taxon>
        <taxon>Xylariomycetidae</taxon>
        <taxon>Xylariales</taxon>
        <taxon>Diatrypaceae</taxon>
        <taxon>Diatrype</taxon>
    </lineage>
</organism>
<evidence type="ECO:0000313" key="3">
    <source>
        <dbReference type="Proteomes" id="UP001320420"/>
    </source>
</evidence>
<keyword evidence="3" id="KW-1185">Reference proteome</keyword>
<feature type="region of interest" description="Disordered" evidence="1">
    <location>
        <begin position="1"/>
        <end position="36"/>
    </location>
</feature>
<accession>A0AAN9YFW9</accession>
<proteinExistence type="predicted"/>
<name>A0AAN9YFW9_9PEZI</name>
<dbReference type="EMBL" id="JAKJXP020000187">
    <property type="protein sequence ID" value="KAK7739240.1"/>
    <property type="molecule type" value="Genomic_DNA"/>
</dbReference>
<evidence type="ECO:0000256" key="1">
    <source>
        <dbReference type="SAM" id="MobiDB-lite"/>
    </source>
</evidence>
<comment type="caution">
    <text evidence="2">The sequence shown here is derived from an EMBL/GenBank/DDBJ whole genome shotgun (WGS) entry which is preliminary data.</text>
</comment>
<dbReference type="Proteomes" id="UP001320420">
    <property type="component" value="Unassembled WGS sequence"/>
</dbReference>
<reference evidence="2 3" key="1">
    <citation type="submission" date="2024-02" db="EMBL/GenBank/DDBJ databases">
        <title>De novo assembly and annotation of 12 fungi associated with fruit tree decline syndrome in Ontario, Canada.</title>
        <authorList>
            <person name="Sulman M."/>
            <person name="Ellouze W."/>
            <person name="Ilyukhin E."/>
        </authorList>
    </citation>
    <scope>NUCLEOTIDE SEQUENCE [LARGE SCALE GENOMIC DNA]</scope>
    <source>
        <strain evidence="2 3">M11/M66-122</strain>
    </source>
</reference>
<sequence length="244" mass="27546">MATKQEQQPQEQQPQMQQNKKKAKKREKTLPDVLPTRGFEYRIGQKAFEDPDDTYAFKAAMHQATNNLNKTEVDQLLADLMKKAKEVKKPGDSDRTIAFEEAGRQTAWTSELKEGVVSEALLYLINSRQRHIRFTHYRPNKIAPETEGKLAKAIDEFTGESPAAEPDEEYREMDEMDPRFIDNMMDRMRKGGGANWDAVSSYNPSDEEMEGAQEGGAKKGAQEAAEAAKMAEELGEKLGSLKLD</sequence>
<feature type="region of interest" description="Disordered" evidence="1">
    <location>
        <begin position="196"/>
        <end position="244"/>
    </location>
</feature>
<feature type="compositionally biased region" description="Low complexity" evidence="1">
    <location>
        <begin position="1"/>
        <end position="18"/>
    </location>
</feature>
<protein>
    <submittedName>
        <fullName evidence="2">Uncharacterized protein</fullName>
    </submittedName>
</protein>
<dbReference type="AlphaFoldDB" id="A0AAN9YFW9"/>
<evidence type="ECO:0000313" key="2">
    <source>
        <dbReference type="EMBL" id="KAK7739240.1"/>
    </source>
</evidence>